<keyword evidence="7" id="KW-1015">Disulfide bond</keyword>
<evidence type="ECO:0000313" key="10">
    <source>
        <dbReference type="EMBL" id="EDO38467.1"/>
    </source>
</evidence>
<sequence>ICDLPAEAGSCDGHMPLYFHNSTSGLCEKFHYSGCEGNANRFPTMRKCQRKCMKGQ</sequence>
<organism evidence="10 11">
    <name type="scientific">Nematostella vectensis</name>
    <name type="common">Starlet sea anemone</name>
    <dbReference type="NCBI Taxonomy" id="45351"/>
    <lineage>
        <taxon>Eukaryota</taxon>
        <taxon>Metazoa</taxon>
        <taxon>Cnidaria</taxon>
        <taxon>Anthozoa</taxon>
        <taxon>Hexacorallia</taxon>
        <taxon>Actiniaria</taxon>
        <taxon>Edwardsiidae</taxon>
        <taxon>Nematostella</taxon>
    </lineage>
</organism>
<evidence type="ECO:0000259" key="9">
    <source>
        <dbReference type="PROSITE" id="PS50279"/>
    </source>
</evidence>
<keyword evidence="8" id="KW-0166">Nematocyst</keyword>
<dbReference type="SMART" id="SM00131">
    <property type="entry name" value="KU"/>
    <property type="match status" value="1"/>
</dbReference>
<keyword evidence="5" id="KW-0646">Protease inhibitor</keyword>
<dbReference type="InParanoid" id="A7SCV4"/>
<keyword evidence="4" id="KW-0964">Secreted</keyword>
<proteinExistence type="inferred from homology"/>
<dbReference type="InterPro" id="IPR020901">
    <property type="entry name" value="Prtase_inh_Kunz-CS"/>
</dbReference>
<dbReference type="FunFam" id="4.10.410.10:FF:000088">
    <property type="entry name" value="Predicted protein"/>
    <property type="match status" value="1"/>
</dbReference>
<evidence type="ECO:0000313" key="11">
    <source>
        <dbReference type="Proteomes" id="UP000001593"/>
    </source>
</evidence>
<dbReference type="SUPFAM" id="SSF57362">
    <property type="entry name" value="BPTI-like"/>
    <property type="match status" value="1"/>
</dbReference>
<feature type="domain" description="BPTI/Kunitz inhibitor" evidence="9">
    <location>
        <begin position="2"/>
        <end position="52"/>
    </location>
</feature>
<dbReference type="InterPro" id="IPR036880">
    <property type="entry name" value="Kunitz_BPTI_sf"/>
</dbReference>
<evidence type="ECO:0000256" key="8">
    <source>
        <dbReference type="ARBA" id="ARBA00023331"/>
    </source>
</evidence>
<dbReference type="CDD" id="cd00109">
    <property type="entry name" value="Kunitz-type"/>
    <property type="match status" value="1"/>
</dbReference>
<dbReference type="Gene3D" id="4.10.410.10">
    <property type="entry name" value="Pancreatic trypsin inhibitor Kunitz domain"/>
    <property type="match status" value="1"/>
</dbReference>
<comment type="subcellular location">
    <subcellularLocation>
        <location evidence="1">Nematocyst</location>
    </subcellularLocation>
    <subcellularLocation>
        <location evidence="2">Secreted</location>
    </subcellularLocation>
</comment>
<dbReference type="GO" id="GO:0005615">
    <property type="term" value="C:extracellular space"/>
    <property type="evidence" value="ECO:0000318"/>
    <property type="project" value="GO_Central"/>
</dbReference>
<dbReference type="PANTHER" id="PTHR10083">
    <property type="entry name" value="KUNITZ-TYPE PROTEASE INHIBITOR-RELATED"/>
    <property type="match status" value="1"/>
</dbReference>
<dbReference type="Proteomes" id="UP000001593">
    <property type="component" value="Unassembled WGS sequence"/>
</dbReference>
<dbReference type="AlphaFoldDB" id="A7SCV4"/>
<accession>A7SCV4</accession>
<dbReference type="InterPro" id="IPR050098">
    <property type="entry name" value="TFPI/VKTCI-like"/>
</dbReference>
<evidence type="ECO:0000256" key="5">
    <source>
        <dbReference type="ARBA" id="ARBA00022690"/>
    </source>
</evidence>
<dbReference type="EMBL" id="DS469625">
    <property type="protein sequence ID" value="EDO38467.1"/>
    <property type="molecule type" value="Genomic_DNA"/>
</dbReference>
<evidence type="ECO:0000256" key="6">
    <source>
        <dbReference type="ARBA" id="ARBA00022900"/>
    </source>
</evidence>
<dbReference type="PANTHER" id="PTHR10083:SF374">
    <property type="entry name" value="BPTI_KUNITZ INHIBITOR DOMAIN-CONTAINING PROTEIN"/>
    <property type="match status" value="1"/>
</dbReference>
<keyword evidence="6" id="KW-0722">Serine protease inhibitor</keyword>
<dbReference type="GO" id="GO:0004867">
    <property type="term" value="F:serine-type endopeptidase inhibitor activity"/>
    <property type="evidence" value="ECO:0000318"/>
    <property type="project" value="GO_Central"/>
</dbReference>
<protein>
    <recommendedName>
        <fullName evidence="9">BPTI/Kunitz inhibitor domain-containing protein</fullName>
    </recommendedName>
</protein>
<dbReference type="GO" id="GO:0042151">
    <property type="term" value="C:nematocyst"/>
    <property type="evidence" value="ECO:0007669"/>
    <property type="project" value="UniProtKB-SubCell"/>
</dbReference>
<dbReference type="InterPro" id="IPR002223">
    <property type="entry name" value="Kunitz_BPTI"/>
</dbReference>
<name>A7SCV4_NEMVE</name>
<evidence type="ECO:0000256" key="2">
    <source>
        <dbReference type="ARBA" id="ARBA00004613"/>
    </source>
</evidence>
<evidence type="ECO:0000256" key="3">
    <source>
        <dbReference type="ARBA" id="ARBA00007226"/>
    </source>
</evidence>
<dbReference type="PROSITE" id="PS50279">
    <property type="entry name" value="BPTI_KUNITZ_2"/>
    <property type="match status" value="1"/>
</dbReference>
<evidence type="ECO:0000256" key="7">
    <source>
        <dbReference type="ARBA" id="ARBA00023157"/>
    </source>
</evidence>
<dbReference type="PROSITE" id="PS00280">
    <property type="entry name" value="BPTI_KUNITZ_1"/>
    <property type="match status" value="1"/>
</dbReference>
<keyword evidence="11" id="KW-1185">Reference proteome</keyword>
<comment type="similarity">
    <text evidence="3">Belongs to the venom Kunitz-type family. Sea anemone type 2 potassium channel toxin subfamily.</text>
</comment>
<gene>
    <name evidence="10" type="ORF">NEMVEDRAFT_v1g113706</name>
</gene>
<reference evidence="10 11" key="1">
    <citation type="journal article" date="2007" name="Science">
        <title>Sea anemone genome reveals ancestral eumetazoan gene repertoire and genomic organization.</title>
        <authorList>
            <person name="Putnam N.H."/>
            <person name="Srivastava M."/>
            <person name="Hellsten U."/>
            <person name="Dirks B."/>
            <person name="Chapman J."/>
            <person name="Salamov A."/>
            <person name="Terry A."/>
            <person name="Shapiro H."/>
            <person name="Lindquist E."/>
            <person name="Kapitonov V.V."/>
            <person name="Jurka J."/>
            <person name="Genikhovich G."/>
            <person name="Grigoriev I.V."/>
            <person name="Lucas S.M."/>
            <person name="Steele R.E."/>
            <person name="Finnerty J.R."/>
            <person name="Technau U."/>
            <person name="Martindale M.Q."/>
            <person name="Rokhsar D.S."/>
        </authorList>
    </citation>
    <scope>NUCLEOTIDE SEQUENCE [LARGE SCALE GENOMIC DNA]</scope>
    <source>
        <strain evidence="11">CH2 X CH6</strain>
    </source>
</reference>
<dbReference type="PhylomeDB" id="A7SCV4"/>
<evidence type="ECO:0000256" key="1">
    <source>
        <dbReference type="ARBA" id="ARBA00004532"/>
    </source>
</evidence>
<dbReference type="Pfam" id="PF00014">
    <property type="entry name" value="Kunitz_BPTI"/>
    <property type="match status" value="1"/>
</dbReference>
<dbReference type="PRINTS" id="PR00759">
    <property type="entry name" value="BASICPTASE"/>
</dbReference>
<feature type="non-terminal residue" evidence="10">
    <location>
        <position position="1"/>
    </location>
</feature>
<dbReference type="OMA" id="DGHMPLY"/>
<dbReference type="HOGENOM" id="CLU_164133_4_1_1"/>
<evidence type="ECO:0000256" key="4">
    <source>
        <dbReference type="ARBA" id="ARBA00022525"/>
    </source>
</evidence>